<evidence type="ECO:0000256" key="7">
    <source>
        <dbReference type="SAM" id="MobiDB-lite"/>
    </source>
</evidence>
<evidence type="ECO:0000259" key="9">
    <source>
        <dbReference type="SMART" id="SM00752"/>
    </source>
</evidence>
<name>A0A401Q2P0_SCYTO</name>
<keyword evidence="11" id="KW-1185">Reference proteome</keyword>
<dbReference type="InterPro" id="IPR053934">
    <property type="entry name" value="HTTM_dom"/>
</dbReference>
<dbReference type="STRING" id="75743.A0A401Q2P0"/>
<keyword evidence="4 8" id="KW-0472">Membrane</keyword>
<evidence type="ECO:0000256" key="3">
    <source>
        <dbReference type="ARBA" id="ARBA00022989"/>
    </source>
</evidence>
<feature type="transmembrane region" description="Helical" evidence="8">
    <location>
        <begin position="117"/>
        <end position="133"/>
    </location>
</feature>
<comment type="caution">
    <text evidence="10">The sequence shown here is derived from an EMBL/GenBank/DDBJ whole genome shotgun (WGS) entry which is preliminary data.</text>
</comment>
<evidence type="ECO:0000256" key="2">
    <source>
        <dbReference type="ARBA" id="ARBA00022692"/>
    </source>
</evidence>
<keyword evidence="2 8" id="KW-0812">Transmembrane</keyword>
<evidence type="ECO:0000313" key="10">
    <source>
        <dbReference type="EMBL" id="GCB79662.1"/>
    </source>
</evidence>
<keyword evidence="5" id="KW-1015">Disulfide bond</keyword>
<proteinExistence type="predicted"/>
<protein>
    <recommendedName>
        <fullName evidence="9">HTTM-like domain-containing protein</fullName>
    </recommendedName>
</protein>
<evidence type="ECO:0000256" key="1">
    <source>
        <dbReference type="ARBA" id="ARBA00004127"/>
    </source>
</evidence>
<evidence type="ECO:0000256" key="4">
    <source>
        <dbReference type="ARBA" id="ARBA00023136"/>
    </source>
</evidence>
<dbReference type="InterPro" id="IPR011020">
    <property type="entry name" value="HTTM-like"/>
</dbReference>
<dbReference type="PANTHER" id="PTHR12639:SF6">
    <property type="entry name" value="VITAMIN K-DEPENDENT GAMMA-CARBOXYLASE"/>
    <property type="match status" value="1"/>
</dbReference>
<gene>
    <name evidence="10" type="ORF">scyTo_0019584</name>
</gene>
<dbReference type="Pfam" id="PF05090">
    <property type="entry name" value="HTTM"/>
    <property type="match status" value="1"/>
</dbReference>
<reference evidence="10 11" key="1">
    <citation type="journal article" date="2018" name="Nat. Ecol. Evol.">
        <title>Shark genomes provide insights into elasmobranch evolution and the origin of vertebrates.</title>
        <authorList>
            <person name="Hara Y"/>
            <person name="Yamaguchi K"/>
            <person name="Onimaru K"/>
            <person name="Kadota M"/>
            <person name="Koyanagi M"/>
            <person name="Keeley SD"/>
            <person name="Tatsumi K"/>
            <person name="Tanaka K"/>
            <person name="Motone F"/>
            <person name="Kageyama Y"/>
            <person name="Nozu R"/>
            <person name="Adachi N"/>
            <person name="Nishimura O"/>
            <person name="Nakagawa R"/>
            <person name="Tanegashima C"/>
            <person name="Kiyatake I"/>
            <person name="Matsumoto R"/>
            <person name="Murakumo K"/>
            <person name="Nishida K"/>
            <person name="Terakita A"/>
            <person name="Kuratani S"/>
            <person name="Sato K"/>
            <person name="Hyodo S Kuraku.S."/>
        </authorList>
    </citation>
    <scope>NUCLEOTIDE SEQUENCE [LARGE SCALE GENOMIC DNA]</scope>
</reference>
<dbReference type="Proteomes" id="UP000288216">
    <property type="component" value="Unassembled WGS sequence"/>
</dbReference>
<evidence type="ECO:0000256" key="8">
    <source>
        <dbReference type="SAM" id="Phobius"/>
    </source>
</evidence>
<dbReference type="PANTHER" id="PTHR12639">
    <property type="entry name" value="VITAMIN K-DEPENDENT GAMMA-CARBOXYLASE"/>
    <property type="match status" value="1"/>
</dbReference>
<evidence type="ECO:0000256" key="5">
    <source>
        <dbReference type="ARBA" id="ARBA00023157"/>
    </source>
</evidence>
<feature type="compositionally biased region" description="Low complexity" evidence="7">
    <location>
        <begin position="12"/>
        <end position="34"/>
    </location>
</feature>
<dbReference type="OMA" id="RSWHRFV"/>
<dbReference type="SMART" id="SM00752">
    <property type="entry name" value="HTTM"/>
    <property type="match status" value="1"/>
</dbReference>
<dbReference type="GO" id="GO:0008488">
    <property type="term" value="F:gamma-glutamyl carboxylase activity"/>
    <property type="evidence" value="ECO:0007669"/>
    <property type="project" value="InterPro"/>
</dbReference>
<feature type="region of interest" description="Disordered" evidence="7">
    <location>
        <begin position="1"/>
        <end position="39"/>
    </location>
</feature>
<dbReference type="EMBL" id="BFAA01014715">
    <property type="protein sequence ID" value="GCB79662.1"/>
    <property type="molecule type" value="Genomic_DNA"/>
</dbReference>
<feature type="transmembrane region" description="Helical" evidence="8">
    <location>
        <begin position="79"/>
        <end position="105"/>
    </location>
</feature>
<dbReference type="GO" id="GO:0019842">
    <property type="term" value="F:vitamin binding"/>
    <property type="evidence" value="ECO:0007669"/>
    <property type="project" value="TreeGrafter"/>
</dbReference>
<organism evidence="10 11">
    <name type="scientific">Scyliorhinus torazame</name>
    <name type="common">Cloudy catshark</name>
    <name type="synonym">Catulus torazame</name>
    <dbReference type="NCBI Taxonomy" id="75743"/>
    <lineage>
        <taxon>Eukaryota</taxon>
        <taxon>Metazoa</taxon>
        <taxon>Chordata</taxon>
        <taxon>Craniata</taxon>
        <taxon>Vertebrata</taxon>
        <taxon>Chondrichthyes</taxon>
        <taxon>Elasmobranchii</taxon>
        <taxon>Galeomorphii</taxon>
        <taxon>Galeoidea</taxon>
        <taxon>Carcharhiniformes</taxon>
        <taxon>Scyliorhinidae</taxon>
        <taxon>Scyliorhinus</taxon>
    </lineage>
</organism>
<evidence type="ECO:0000256" key="6">
    <source>
        <dbReference type="ARBA" id="ARBA00023239"/>
    </source>
</evidence>
<accession>A0A401Q2P0</accession>
<dbReference type="OrthoDB" id="206689at2759"/>
<sequence length="213" mass="24810">MQRASGDNLGRTAAASGSSSPATPQRVRTQTPQETRTEEEVGKMKRIFGFELSDLRSWHRFVCLLNRPTDPASLGVFRFLFGAIGIMLGCLYRLSCLMFLIPYWYNFFLDKTAWNNHSYLYGLIAFQLSLMDANRYWSVDGLRSRRKRNAQVPLWNYTVLRTQIFIVYFIAGIKKLDADWVGGYSMNHLSRHWLFDPFKFQHPQSFAFILCLH</sequence>
<evidence type="ECO:0000313" key="11">
    <source>
        <dbReference type="Proteomes" id="UP000288216"/>
    </source>
</evidence>
<dbReference type="InterPro" id="IPR007782">
    <property type="entry name" value="VKG_COase"/>
</dbReference>
<dbReference type="GO" id="GO:0012505">
    <property type="term" value="C:endomembrane system"/>
    <property type="evidence" value="ECO:0007669"/>
    <property type="project" value="UniProtKB-SubCell"/>
</dbReference>
<comment type="subcellular location">
    <subcellularLocation>
        <location evidence="1">Endomembrane system</location>
        <topology evidence="1">Multi-pass membrane protein</topology>
    </subcellularLocation>
</comment>
<keyword evidence="3 8" id="KW-1133">Transmembrane helix</keyword>
<keyword evidence="6" id="KW-0456">Lyase</keyword>
<dbReference type="AlphaFoldDB" id="A0A401Q2P0"/>
<feature type="domain" description="HTTM-like" evidence="9">
    <location>
        <begin position="66"/>
        <end position="211"/>
    </location>
</feature>